<accession>H1FSR7</accession>
<dbReference type="AlphaFoldDB" id="B6BK91"/>
<evidence type="ECO:0008006" key="4">
    <source>
        <dbReference type="Google" id="ProtNLM"/>
    </source>
</evidence>
<evidence type="ECO:0000256" key="1">
    <source>
        <dbReference type="SAM" id="SignalP"/>
    </source>
</evidence>
<keyword evidence="3" id="KW-1185">Reference proteome</keyword>
<dbReference type="PATRIC" id="fig|929558.5.peg.2652"/>
<accession>B6BK91</accession>
<feature type="chain" id="PRO_5002843059" description="Mannosyl-glycoprotein endo-beta-N-acetylglucosamidase-like domain-containing protein" evidence="1">
    <location>
        <begin position="22"/>
        <end position="260"/>
    </location>
</feature>
<reference evidence="2 3" key="1">
    <citation type="journal article" date="2012" name="Proc. Natl. Acad. Sci. U.S.A.">
        <title>Genome and physiology of a model Epsilonproteobacterium responsible for sulfide detoxification in marine oxygen depletion zones.</title>
        <authorList>
            <person name="Grote J."/>
            <person name="Schott T."/>
            <person name="Bruckner C.G."/>
            <person name="Glockner F.O."/>
            <person name="Jost G."/>
            <person name="Teeling H."/>
            <person name="Labrenz M."/>
            <person name="Jurgens K."/>
        </authorList>
    </citation>
    <scope>NUCLEOTIDE SEQUENCE [LARGE SCALE GENOMIC DNA]</scope>
    <source>
        <strain evidence="2 3">GD1</strain>
    </source>
</reference>
<dbReference type="Gene3D" id="1.10.530.10">
    <property type="match status" value="1"/>
</dbReference>
<dbReference type="RefSeq" id="WP_008337507.1">
    <property type="nucleotide sequence ID" value="NZ_AFRZ01000001.1"/>
</dbReference>
<dbReference type="STRING" id="929558.SMGD1_2663"/>
<organism evidence="2 3">
    <name type="scientific">Sulfurimonas gotlandica (strain DSM 19862 / JCM 16533 / GD1)</name>
    <dbReference type="NCBI Taxonomy" id="929558"/>
    <lineage>
        <taxon>Bacteria</taxon>
        <taxon>Pseudomonadati</taxon>
        <taxon>Campylobacterota</taxon>
        <taxon>Epsilonproteobacteria</taxon>
        <taxon>Campylobacterales</taxon>
        <taxon>Sulfurimonadaceae</taxon>
        <taxon>Sulfurimonas</taxon>
    </lineage>
</organism>
<proteinExistence type="predicted"/>
<evidence type="ECO:0000313" key="3">
    <source>
        <dbReference type="Proteomes" id="UP000006431"/>
    </source>
</evidence>
<protein>
    <recommendedName>
        <fullName evidence="4">Mannosyl-glycoprotein endo-beta-N-acetylglucosamidase-like domain-containing protein</fullName>
    </recommendedName>
</protein>
<dbReference type="OrthoDB" id="1412752at2"/>
<evidence type="ECO:0000313" key="2">
    <source>
        <dbReference type="EMBL" id="EHP31185.1"/>
    </source>
</evidence>
<dbReference type="Proteomes" id="UP000006431">
    <property type="component" value="Unassembled WGS sequence"/>
</dbReference>
<sequence>MLFKKPILILSLLLSVSTLYANEFSFRKYDHVKAFYKANCIEAIEVAKKHKLPPAAILAIAGLESGYGRGYVAQITGNILSLGAFKGDKELPRLYLPYSKSKQSVIFNPNEIKKHAKDDLTWKKRPKSLKRDYRPSPYAGTTKNLELLTYDKRLKYSAHKACFNDFATRWIIDSSKVKVFKEARIWLDELVEKHGIEILFTKDVNVKFISKIGGHPHSFNYRETWPKKAKHIMKKVGLVKLTNDIQFKAMKFDSAWSNNI</sequence>
<feature type="signal peptide" evidence="1">
    <location>
        <begin position="1"/>
        <end position="21"/>
    </location>
</feature>
<keyword evidence="1" id="KW-0732">Signal</keyword>
<dbReference type="EMBL" id="AFRZ01000001">
    <property type="protein sequence ID" value="EHP31185.1"/>
    <property type="molecule type" value="Genomic_DNA"/>
</dbReference>
<name>B6BK91_SULGG</name>
<dbReference type="HOGENOM" id="CLU_1057381_0_0_7"/>
<comment type="caution">
    <text evidence="2">The sequence shown here is derived from an EMBL/GenBank/DDBJ whole genome shotgun (WGS) entry which is preliminary data.</text>
</comment>
<gene>
    <name evidence="2" type="ORF">SMGD1_2663</name>
</gene>
<dbReference type="eggNOG" id="COG1705">
    <property type="taxonomic scope" value="Bacteria"/>
</dbReference>